<reference evidence="1 2" key="1">
    <citation type="submission" date="2023-02" db="EMBL/GenBank/DDBJ databases">
        <title>LHISI_Scaffold_Assembly.</title>
        <authorList>
            <person name="Stuart O.P."/>
            <person name="Cleave R."/>
            <person name="Magrath M.J.L."/>
            <person name="Mikheyev A.S."/>
        </authorList>
    </citation>
    <scope>NUCLEOTIDE SEQUENCE [LARGE SCALE GENOMIC DNA]</scope>
    <source>
        <strain evidence="1">Daus_M_001</strain>
        <tissue evidence="1">Leg muscle</tissue>
    </source>
</reference>
<sequence length="72" mass="8352">MQKRENKQVFVNDHLTAYNGKLLVQAMAMRKQGKLEAAWTNWGKIFVKKTAESKPIQVKDNWSLDDACNTRK</sequence>
<gene>
    <name evidence="1" type="ORF">PR048_001717</name>
</gene>
<proteinExistence type="predicted"/>
<dbReference type="Proteomes" id="UP001159363">
    <property type="component" value="Chromosome 1"/>
</dbReference>
<comment type="caution">
    <text evidence="1">The sequence shown here is derived from an EMBL/GenBank/DDBJ whole genome shotgun (WGS) entry which is preliminary data.</text>
</comment>
<evidence type="ECO:0000313" key="1">
    <source>
        <dbReference type="EMBL" id="KAJ8896373.1"/>
    </source>
</evidence>
<evidence type="ECO:0000313" key="2">
    <source>
        <dbReference type="Proteomes" id="UP001159363"/>
    </source>
</evidence>
<protein>
    <submittedName>
        <fullName evidence="1">Uncharacterized protein</fullName>
    </submittedName>
</protein>
<accession>A0ABQ9II54</accession>
<keyword evidence="2" id="KW-1185">Reference proteome</keyword>
<organism evidence="1 2">
    <name type="scientific">Dryococelus australis</name>
    <dbReference type="NCBI Taxonomy" id="614101"/>
    <lineage>
        <taxon>Eukaryota</taxon>
        <taxon>Metazoa</taxon>
        <taxon>Ecdysozoa</taxon>
        <taxon>Arthropoda</taxon>
        <taxon>Hexapoda</taxon>
        <taxon>Insecta</taxon>
        <taxon>Pterygota</taxon>
        <taxon>Neoptera</taxon>
        <taxon>Polyneoptera</taxon>
        <taxon>Phasmatodea</taxon>
        <taxon>Verophasmatodea</taxon>
        <taxon>Anareolatae</taxon>
        <taxon>Phasmatidae</taxon>
        <taxon>Eurycanthinae</taxon>
        <taxon>Dryococelus</taxon>
    </lineage>
</organism>
<dbReference type="EMBL" id="JARBHB010000001">
    <property type="protein sequence ID" value="KAJ8896373.1"/>
    <property type="molecule type" value="Genomic_DNA"/>
</dbReference>
<name>A0ABQ9II54_9NEOP</name>